<dbReference type="InterPro" id="IPR004260">
    <property type="entry name" value="Pyr-dimer_DNA_glycosylase"/>
</dbReference>
<reference evidence="1 2" key="1">
    <citation type="submission" date="2019-08" db="EMBL/GenBank/DDBJ databases">
        <title>Actinomadura sp. nov. CYP1-5 isolated from mountain soil.</title>
        <authorList>
            <person name="Songsumanus A."/>
            <person name="Kuncharoen N."/>
            <person name="Kudo T."/>
            <person name="Yuki M."/>
            <person name="Igarashi Y."/>
            <person name="Tanasupawat S."/>
        </authorList>
    </citation>
    <scope>NUCLEOTIDE SEQUENCE [LARGE SCALE GENOMIC DNA]</scope>
    <source>
        <strain evidence="1 2">GKU157</strain>
    </source>
</reference>
<evidence type="ECO:0000313" key="2">
    <source>
        <dbReference type="Proteomes" id="UP000322634"/>
    </source>
</evidence>
<dbReference type="OrthoDB" id="5513015at2"/>
<dbReference type="EMBL" id="VSFF01000013">
    <property type="protein sequence ID" value="TYC10000.1"/>
    <property type="molecule type" value="Genomic_DNA"/>
</dbReference>
<gene>
    <name evidence="1" type="ORF">FXF65_33415</name>
</gene>
<keyword evidence="2" id="KW-1185">Reference proteome</keyword>
<dbReference type="Pfam" id="PF03013">
    <property type="entry name" value="Pyr_excise"/>
    <property type="match status" value="1"/>
</dbReference>
<accession>A0A5D0TX32</accession>
<evidence type="ECO:0000313" key="1">
    <source>
        <dbReference type="EMBL" id="TYC10000.1"/>
    </source>
</evidence>
<proteinExistence type="predicted"/>
<name>A0A5D0TX32_9ACTN</name>
<sequence length="160" mass="17959">MQTFLPHADFAATARVLDQRRLGKQRVEALQILRGLTVPGYGWRNHPAVKMWTGYEEALVRYGLEICRHWSGLGHRDTCAATLRSELAGAVGVERPRVQDGLADAGELPPWLGDAALHRSHRSALVRKDPAFYRPLFPGVPDDLPYVWPRSDRERAADPT</sequence>
<dbReference type="RefSeq" id="WP_148354048.1">
    <property type="nucleotide sequence ID" value="NZ_JBHSBF010000005.1"/>
</dbReference>
<dbReference type="NCBIfam" id="NF038085">
    <property type="entry name" value="MSMEG_6728_fam"/>
    <property type="match status" value="1"/>
</dbReference>
<comment type="caution">
    <text evidence="1">The sequence shown here is derived from an EMBL/GenBank/DDBJ whole genome shotgun (WGS) entry which is preliminary data.</text>
</comment>
<dbReference type="Proteomes" id="UP000322634">
    <property type="component" value="Unassembled WGS sequence"/>
</dbReference>
<protein>
    <submittedName>
        <fullName evidence="1">Cytoplasmic protein</fullName>
    </submittedName>
</protein>
<organism evidence="1 2">
    <name type="scientific">Actinomadura syzygii</name>
    <dbReference type="NCBI Taxonomy" id="1427538"/>
    <lineage>
        <taxon>Bacteria</taxon>
        <taxon>Bacillati</taxon>
        <taxon>Actinomycetota</taxon>
        <taxon>Actinomycetes</taxon>
        <taxon>Streptosporangiales</taxon>
        <taxon>Thermomonosporaceae</taxon>
        <taxon>Actinomadura</taxon>
    </lineage>
</organism>
<dbReference type="AlphaFoldDB" id="A0A5D0TX32"/>